<name>A0A5M3Q0N0_9GAMM</name>
<proteinExistence type="predicted"/>
<dbReference type="EMBL" id="BGZI01000015">
    <property type="protein sequence ID" value="GBO88650.1"/>
    <property type="molecule type" value="Genomic_DNA"/>
</dbReference>
<dbReference type="Proteomes" id="UP000387223">
    <property type="component" value="Unassembled WGS sequence"/>
</dbReference>
<organism evidence="1 2">
    <name type="scientific">Marinobacter salsuginis</name>
    <dbReference type="NCBI Taxonomy" id="418719"/>
    <lineage>
        <taxon>Bacteria</taxon>
        <taxon>Pseudomonadati</taxon>
        <taxon>Pseudomonadota</taxon>
        <taxon>Gammaproteobacteria</taxon>
        <taxon>Pseudomonadales</taxon>
        <taxon>Marinobacteraceae</taxon>
        <taxon>Marinobacter</taxon>
    </lineage>
</organism>
<protein>
    <submittedName>
        <fullName evidence="1">Uncharacterized protein</fullName>
    </submittedName>
</protein>
<evidence type="ECO:0000313" key="1">
    <source>
        <dbReference type="EMBL" id="GBO88650.1"/>
    </source>
</evidence>
<evidence type="ECO:0000313" key="2">
    <source>
        <dbReference type="Proteomes" id="UP000387223"/>
    </source>
</evidence>
<dbReference type="AlphaFoldDB" id="A0A5M3Q0N0"/>
<reference evidence="1 2" key="1">
    <citation type="journal article" date="2019" name="J. Gen. Appl. Microbiol.">
        <title>Aerobic degradation of cis-dichloroethene by the marine bacterium Marinobacter salsuginis strain 5N-3.</title>
        <authorList>
            <person name="Inoue Y."/>
            <person name="Fukunaga Y."/>
            <person name="Katsumata H."/>
            <person name="Ohji S."/>
            <person name="Hosoyama A."/>
            <person name="Mori K."/>
            <person name="Ando K."/>
        </authorList>
    </citation>
    <scope>NUCLEOTIDE SEQUENCE [LARGE SCALE GENOMIC DNA]</scope>
    <source>
        <strain evidence="1 2">NBRC 109114</strain>
    </source>
</reference>
<sequence length="86" mass="8796">MYVNEDECEAAGLDPEEVKRIATGLSRYAKKAEALGLQIFGGTGTGSLRFDDGGPGKLVVAEIEGNFDGGDGGSTVSNGGLLRGEC</sequence>
<accession>A0A5M3Q0N0</accession>
<gene>
    <name evidence="1" type="ORF">MSSD14B_23180</name>
</gene>
<comment type="caution">
    <text evidence="1">The sequence shown here is derived from an EMBL/GenBank/DDBJ whole genome shotgun (WGS) entry which is preliminary data.</text>
</comment>